<feature type="transmembrane region" description="Helical" evidence="4">
    <location>
        <begin position="265"/>
        <end position="283"/>
    </location>
</feature>
<evidence type="ECO:0000313" key="5">
    <source>
        <dbReference type="EMBL" id="QGO07770.1"/>
    </source>
</evidence>
<feature type="transmembrane region" description="Helical" evidence="4">
    <location>
        <begin position="158"/>
        <end position="178"/>
    </location>
</feature>
<evidence type="ECO:0000256" key="2">
    <source>
        <dbReference type="ARBA" id="ARBA00022989"/>
    </source>
</evidence>
<feature type="transmembrane region" description="Helical" evidence="4">
    <location>
        <begin position="199"/>
        <end position="221"/>
    </location>
</feature>
<evidence type="ECO:0000256" key="3">
    <source>
        <dbReference type="ARBA" id="ARBA00023136"/>
    </source>
</evidence>
<feature type="transmembrane region" description="Helical" evidence="4">
    <location>
        <begin position="233"/>
        <end position="253"/>
    </location>
</feature>
<accession>A0A9Q6LPH1</accession>
<feature type="transmembrane region" description="Helical" evidence="4">
    <location>
        <begin position="289"/>
        <end position="308"/>
    </location>
</feature>
<dbReference type="PANTHER" id="PTHR23521">
    <property type="entry name" value="TRANSPORTER MFS SUPERFAMILY"/>
    <property type="match status" value="1"/>
</dbReference>
<keyword evidence="5" id="KW-0614">Plasmid</keyword>
<dbReference type="EMBL" id="CP038910">
    <property type="protein sequence ID" value="QGO07770.1"/>
    <property type="molecule type" value="Genomic_DNA"/>
</dbReference>
<dbReference type="GO" id="GO:0005886">
    <property type="term" value="C:plasma membrane"/>
    <property type="evidence" value="ECO:0007669"/>
    <property type="project" value="TreeGrafter"/>
</dbReference>
<feature type="transmembrane region" description="Helical" evidence="4">
    <location>
        <begin position="71"/>
        <end position="92"/>
    </location>
</feature>
<feature type="transmembrane region" description="Helical" evidence="4">
    <location>
        <begin position="356"/>
        <end position="373"/>
    </location>
</feature>
<dbReference type="Pfam" id="PF07690">
    <property type="entry name" value="MFS_1"/>
    <property type="match status" value="1"/>
</dbReference>
<proteinExistence type="predicted"/>
<dbReference type="CDD" id="cd17477">
    <property type="entry name" value="MFS_YcaD_like"/>
    <property type="match status" value="1"/>
</dbReference>
<dbReference type="InterPro" id="IPR047200">
    <property type="entry name" value="MFS_YcaD-like"/>
</dbReference>
<dbReference type="Proteomes" id="UP000422232">
    <property type="component" value="Plasmid unnamed2"/>
</dbReference>
<feature type="transmembrane region" description="Helical" evidence="4">
    <location>
        <begin position="98"/>
        <end position="120"/>
    </location>
</feature>
<reference evidence="5 6" key="1">
    <citation type="submission" date="2019-04" db="EMBL/GenBank/DDBJ databases">
        <title>Complete genome sequencing of Piscirickettsia salmonis strain Psal-009.</title>
        <authorList>
            <person name="Schober I."/>
            <person name="Bunk B."/>
            <person name="Sproer C."/>
            <person name="Carril G.P."/>
            <person name="Riedel T."/>
            <person name="Flores-Herrera P.A."/>
            <person name="Nourdin-Galindo G."/>
            <person name="Marshall S.H."/>
            <person name="Overmann J."/>
        </authorList>
    </citation>
    <scope>NUCLEOTIDE SEQUENCE [LARGE SCALE GENOMIC DNA]</scope>
    <source>
        <strain evidence="5 6">Psal-009</strain>
        <plasmid evidence="5 6">unnamed2</plasmid>
    </source>
</reference>
<feature type="transmembrane region" description="Helical" evidence="4">
    <location>
        <begin position="329"/>
        <end position="350"/>
    </location>
</feature>
<dbReference type="InterPro" id="IPR011701">
    <property type="entry name" value="MFS"/>
</dbReference>
<feature type="transmembrane region" description="Helical" evidence="4">
    <location>
        <begin position="41"/>
        <end position="59"/>
    </location>
</feature>
<keyword evidence="3 4" id="KW-0472">Membrane</keyword>
<name>A0A9Q6LPH1_PISSA</name>
<feature type="transmembrane region" description="Helical" evidence="4">
    <location>
        <begin position="132"/>
        <end position="152"/>
    </location>
</feature>
<evidence type="ECO:0000256" key="1">
    <source>
        <dbReference type="ARBA" id="ARBA00022692"/>
    </source>
</evidence>
<keyword evidence="6" id="KW-1185">Reference proteome</keyword>
<geneLocation type="plasmid" evidence="5 6">
    <name>unnamed2</name>
</geneLocation>
<gene>
    <name evidence="5" type="primary">ycaD</name>
    <name evidence="5" type="ORF">Psal009_03729</name>
</gene>
<protein>
    <submittedName>
        <fullName evidence="5">MFS-type transporter YcaD</fullName>
    </submittedName>
</protein>
<sequence>MLKNYKHLITPLLSLIILTLGSALLTTFLSLKLDSLNTSEFLIGGLTTAYYAGMVLGAFKLEGLILRVGHIRAYSAFASMLAVFSILHGFYVDVYFWLLLRFLGGIATAGLYIVIESWILSATDNKNRGGSLALYMIALYVAQAGGQWLLNIGDQDTLILYCIAAVFASLSVIPLALTRTTAPIFSEPETLSIGQMIKLSPSGVSTCFVSGMILGSIYGLYPIFIQNSGYPTAEISIIMGLTIFGGMIFQYPFGRLSDLISRRYVIAFLALMSSVLCVAIIEIGKDNVYIISILSFLLGGTTFCLYPIGISHTCDRVNNNQIVSASQTLLLSYGLGATFGPIIAPLFNIVMVDGEILVFIMVMSLPLCLFMLWRKQISASVPMEEKHSFVPATEITPVTNEMDPRADEGQ</sequence>
<dbReference type="PANTHER" id="PTHR23521:SF3">
    <property type="entry name" value="MFS TRANSPORTER"/>
    <property type="match status" value="1"/>
</dbReference>
<organism evidence="5 6">
    <name type="scientific">Piscirickettsia salmonis</name>
    <dbReference type="NCBI Taxonomy" id="1238"/>
    <lineage>
        <taxon>Bacteria</taxon>
        <taxon>Pseudomonadati</taxon>
        <taxon>Pseudomonadota</taxon>
        <taxon>Gammaproteobacteria</taxon>
        <taxon>Thiotrichales</taxon>
        <taxon>Piscirickettsiaceae</taxon>
        <taxon>Piscirickettsia</taxon>
    </lineage>
</organism>
<dbReference type="SUPFAM" id="SSF103473">
    <property type="entry name" value="MFS general substrate transporter"/>
    <property type="match status" value="1"/>
</dbReference>
<evidence type="ECO:0000256" key="4">
    <source>
        <dbReference type="SAM" id="Phobius"/>
    </source>
</evidence>
<dbReference type="GeneID" id="66742700"/>
<dbReference type="GO" id="GO:0022857">
    <property type="term" value="F:transmembrane transporter activity"/>
    <property type="evidence" value="ECO:0007669"/>
    <property type="project" value="InterPro"/>
</dbReference>
<dbReference type="InterPro" id="IPR036259">
    <property type="entry name" value="MFS_trans_sf"/>
</dbReference>
<dbReference type="AlphaFoldDB" id="A0A9Q6LPH1"/>
<dbReference type="Gene3D" id="1.20.1250.20">
    <property type="entry name" value="MFS general substrate transporter like domains"/>
    <property type="match status" value="2"/>
</dbReference>
<feature type="transmembrane region" description="Helical" evidence="4">
    <location>
        <begin position="12"/>
        <end position="29"/>
    </location>
</feature>
<keyword evidence="1 4" id="KW-0812">Transmembrane</keyword>
<evidence type="ECO:0000313" key="6">
    <source>
        <dbReference type="Proteomes" id="UP000422232"/>
    </source>
</evidence>
<keyword evidence="2 4" id="KW-1133">Transmembrane helix</keyword>
<dbReference type="RefSeq" id="WP_032126623.1">
    <property type="nucleotide sequence ID" value="NZ_CP012414.1"/>
</dbReference>